<gene>
    <name evidence="3" type="ORF">GCM10023321_49500</name>
</gene>
<dbReference type="Pfam" id="PF04909">
    <property type="entry name" value="Amidohydro_2"/>
    <property type="match status" value="1"/>
</dbReference>
<evidence type="ECO:0000313" key="3">
    <source>
        <dbReference type="EMBL" id="GAA5163115.1"/>
    </source>
</evidence>
<dbReference type="EMBL" id="BAABJP010000029">
    <property type="protein sequence ID" value="GAA5163115.1"/>
    <property type="molecule type" value="Genomic_DNA"/>
</dbReference>
<dbReference type="InterPro" id="IPR032466">
    <property type="entry name" value="Metal_Hydrolase"/>
</dbReference>
<protein>
    <submittedName>
        <fullName evidence="3">Amidohydrolase family protein</fullName>
    </submittedName>
</protein>
<feature type="domain" description="Amidohydrolase-related" evidence="2">
    <location>
        <begin position="64"/>
        <end position="324"/>
    </location>
</feature>
<dbReference type="PANTHER" id="PTHR21240">
    <property type="entry name" value="2-AMINO-3-CARBOXYLMUCONATE-6-SEMIALDEHYDE DECARBOXYLASE"/>
    <property type="match status" value="1"/>
</dbReference>
<proteinExistence type="predicted"/>
<reference evidence="4" key="1">
    <citation type="journal article" date="2019" name="Int. J. Syst. Evol. Microbiol.">
        <title>The Global Catalogue of Microorganisms (GCM) 10K type strain sequencing project: providing services to taxonomists for standard genome sequencing and annotation.</title>
        <authorList>
            <consortium name="The Broad Institute Genomics Platform"/>
            <consortium name="The Broad Institute Genome Sequencing Center for Infectious Disease"/>
            <person name="Wu L."/>
            <person name="Ma J."/>
        </authorList>
    </citation>
    <scope>NUCLEOTIDE SEQUENCE [LARGE SCALE GENOMIC DNA]</scope>
    <source>
        <strain evidence="4">JCM 18303</strain>
    </source>
</reference>
<keyword evidence="4" id="KW-1185">Reference proteome</keyword>
<evidence type="ECO:0000313" key="4">
    <source>
        <dbReference type="Proteomes" id="UP001428817"/>
    </source>
</evidence>
<dbReference type="PANTHER" id="PTHR21240:SF30">
    <property type="entry name" value="AMIDOHYDROLASE-RELATED DOMAIN-CONTAINING PROTEIN-RELATED"/>
    <property type="match status" value="1"/>
</dbReference>
<comment type="caution">
    <text evidence="3">The sequence shown here is derived from an EMBL/GenBank/DDBJ whole genome shotgun (WGS) entry which is preliminary data.</text>
</comment>
<dbReference type="Gene3D" id="3.20.20.140">
    <property type="entry name" value="Metal-dependent hydrolases"/>
    <property type="match status" value="1"/>
</dbReference>
<name>A0ABP9QK55_9PSEU</name>
<dbReference type="SUPFAM" id="SSF51556">
    <property type="entry name" value="Metallo-dependent hydrolases"/>
    <property type="match status" value="1"/>
</dbReference>
<dbReference type="InterPro" id="IPR032465">
    <property type="entry name" value="ACMSD"/>
</dbReference>
<dbReference type="Proteomes" id="UP001428817">
    <property type="component" value="Unassembled WGS sequence"/>
</dbReference>
<keyword evidence="1" id="KW-0456">Lyase</keyword>
<evidence type="ECO:0000256" key="1">
    <source>
        <dbReference type="ARBA" id="ARBA00023239"/>
    </source>
</evidence>
<accession>A0ABP9QK55</accession>
<organism evidence="3 4">
    <name type="scientific">Pseudonocardia eucalypti</name>
    <dbReference type="NCBI Taxonomy" id="648755"/>
    <lineage>
        <taxon>Bacteria</taxon>
        <taxon>Bacillati</taxon>
        <taxon>Actinomycetota</taxon>
        <taxon>Actinomycetes</taxon>
        <taxon>Pseudonocardiales</taxon>
        <taxon>Pseudonocardiaceae</taxon>
        <taxon>Pseudonocardia</taxon>
    </lineage>
</organism>
<sequence length="332" mass="36744">MRIVTLEEHVNRPSAKDYMGWQSEPVRAKLLPSVDQRIADMDAAGISVQVLSALLPAPRPDDAAEALAPVQALDESAIPIVRAVNEELHELVCVHPDRFFAFATLPVGRPAAAAAELERAVGELGFVGTMIAGTIGDRFLDDPEFTPILEAAAGLDVPIYLHPAPPPKRVADIYYQGAFPPRVGQMLGNAGFAWHFETSLHIVRMIIGGVFDRLPGLKVIIGHLGEGLSFHLHRLDRLVYPLADLPKPISRYLTENIWYTTSGYFFNDQFALTRAMFGEDRIMFSVDYPFADPREGIEWFNQLDVPAGVREKMACKTADQLLRLPTGNDPRH</sequence>
<dbReference type="InterPro" id="IPR006680">
    <property type="entry name" value="Amidohydro-rel"/>
</dbReference>
<evidence type="ECO:0000259" key="2">
    <source>
        <dbReference type="Pfam" id="PF04909"/>
    </source>
</evidence>
<dbReference type="RefSeq" id="WP_185060851.1">
    <property type="nucleotide sequence ID" value="NZ_BAABJP010000029.1"/>
</dbReference>